<evidence type="ECO:0000313" key="1">
    <source>
        <dbReference type="EMBL" id="KEF36191.1"/>
    </source>
</evidence>
<sequence>MVMAFCILLIPVISTANNTEKSEKDSLKKSNDIAFELPILKTTPANTEEMVPVNPKISIELDSKHKNFNRFREQFEKGAFEILLNDNVVDSSFDSFNKIITINNAKLKFDSQYTLKLKTKANYKSNNDVKNASYSFTFFTEVEDFEVISIE</sequence>
<reference evidence="1 2" key="1">
    <citation type="submission" date="2014-04" db="EMBL/GenBank/DDBJ databases">
        <title>Draft genome sequence of Bacillus azotoformans MEV2011, a (co-) denitrifying strain unable to grow in the presence of oxygen.</title>
        <authorList>
            <person name="Nielsen M."/>
            <person name="Schreiber L."/>
            <person name="Finster K."/>
            <person name="Schramm A."/>
        </authorList>
    </citation>
    <scope>NUCLEOTIDE SEQUENCE [LARGE SCALE GENOMIC DNA]</scope>
    <source>
        <strain evidence="1 2">MEV2011</strain>
    </source>
</reference>
<evidence type="ECO:0000313" key="2">
    <source>
        <dbReference type="Proteomes" id="UP000027936"/>
    </source>
</evidence>
<dbReference type="AlphaFoldDB" id="A0A072NF89"/>
<proteinExistence type="predicted"/>
<dbReference type="Proteomes" id="UP000027936">
    <property type="component" value="Unassembled WGS sequence"/>
</dbReference>
<gene>
    <name evidence="1" type="ORF">M670_04644</name>
</gene>
<dbReference type="EMBL" id="JJRY01000033">
    <property type="protein sequence ID" value="KEF36191.1"/>
    <property type="molecule type" value="Genomic_DNA"/>
</dbReference>
<organism evidence="1 2">
    <name type="scientific">Schinkia azotoformans MEV2011</name>
    <dbReference type="NCBI Taxonomy" id="1348973"/>
    <lineage>
        <taxon>Bacteria</taxon>
        <taxon>Bacillati</taxon>
        <taxon>Bacillota</taxon>
        <taxon>Bacilli</taxon>
        <taxon>Bacillales</taxon>
        <taxon>Bacillaceae</taxon>
        <taxon>Calidifontibacillus/Schinkia group</taxon>
        <taxon>Schinkia</taxon>
    </lineage>
</organism>
<protein>
    <recommendedName>
        <fullName evidence="3">SbsA Ig-like domain-containing protein</fullName>
    </recommendedName>
</protein>
<dbReference type="PATRIC" id="fig|1348973.3.peg.4513"/>
<accession>A0A072NF89</accession>
<name>A0A072NF89_SCHAZ</name>
<evidence type="ECO:0008006" key="3">
    <source>
        <dbReference type="Google" id="ProtNLM"/>
    </source>
</evidence>
<comment type="caution">
    <text evidence="1">The sequence shown here is derived from an EMBL/GenBank/DDBJ whole genome shotgun (WGS) entry which is preliminary data.</text>
</comment>